<dbReference type="RefSeq" id="WP_099556019.1">
    <property type="nucleotide sequence ID" value="NZ_LT960614.1"/>
</dbReference>
<dbReference type="AlphaFoldDB" id="A0A2C9D5V0"/>
<evidence type="ECO:0000256" key="1">
    <source>
        <dbReference type="SAM" id="MobiDB-lite"/>
    </source>
</evidence>
<dbReference type="EMBL" id="LT960614">
    <property type="protein sequence ID" value="SON55518.1"/>
    <property type="molecule type" value="Genomic_DNA"/>
</dbReference>
<gene>
    <name evidence="2" type="ORF">HDIA_1977</name>
</gene>
<evidence type="ECO:0000313" key="3">
    <source>
        <dbReference type="Proteomes" id="UP000223606"/>
    </source>
</evidence>
<feature type="region of interest" description="Disordered" evidence="1">
    <location>
        <begin position="67"/>
        <end position="99"/>
    </location>
</feature>
<dbReference type="Proteomes" id="UP000223606">
    <property type="component" value="Chromosome 1"/>
</dbReference>
<name>A0A2C9D5V0_9HYPH</name>
<evidence type="ECO:0000313" key="2">
    <source>
        <dbReference type="EMBL" id="SON55518.1"/>
    </source>
</evidence>
<dbReference type="KEGG" id="hdi:HDIA_1977"/>
<proteinExistence type="predicted"/>
<sequence length="218" mass="23263">MTLQLVTKGQFAAMINVSAGRVSQMIAAGQISQAALVGAGQRAKINVEQAKTDLRMALDVGQRMGNGINTRLDDGDGAADSVEAPAPGAQRQDAAPARESGIDYQIKQEKLEQVRRANRNAAIAEARERGQLVETAAAKAEMVKVASSMLQVFEGALADFAGAVSAQFEVPQRDVLHLMRREMKKVRAAASRQMAALGEQETETVQTTVDADELDTVN</sequence>
<keyword evidence="3" id="KW-1185">Reference proteome</keyword>
<reference evidence="3" key="1">
    <citation type="submission" date="2017-09" db="EMBL/GenBank/DDBJ databases">
        <title>Genome sequence of Nannocystis excedens DSM 71.</title>
        <authorList>
            <person name="Blom J."/>
        </authorList>
    </citation>
    <scope>NUCLEOTIDE SEQUENCE [LARGE SCALE GENOMIC DNA]</scope>
    <source>
        <strain evidence="3">type strain: E19</strain>
    </source>
</reference>
<protein>
    <submittedName>
        <fullName evidence="2">Uncharacterized protein</fullName>
    </submittedName>
</protein>
<organism evidence="2 3">
    <name type="scientific">Hartmannibacter diazotrophicus</name>
    <dbReference type="NCBI Taxonomy" id="1482074"/>
    <lineage>
        <taxon>Bacteria</taxon>
        <taxon>Pseudomonadati</taxon>
        <taxon>Pseudomonadota</taxon>
        <taxon>Alphaproteobacteria</taxon>
        <taxon>Hyphomicrobiales</taxon>
        <taxon>Pleomorphomonadaceae</taxon>
        <taxon>Hartmannibacter</taxon>
    </lineage>
</organism>
<accession>A0A2C9D5V0</accession>
<feature type="region of interest" description="Disordered" evidence="1">
    <location>
        <begin position="199"/>
        <end position="218"/>
    </location>
</feature>
<dbReference type="OrthoDB" id="7852579at2"/>